<name>A0A3P7LRM6_STRVU</name>
<dbReference type="InterPro" id="IPR036388">
    <property type="entry name" value="WH-like_DNA-bd_sf"/>
</dbReference>
<keyword evidence="4 5" id="KW-0539">Nucleus</keyword>
<reference evidence="7 8" key="1">
    <citation type="submission" date="2018-11" db="EMBL/GenBank/DDBJ databases">
        <authorList>
            <consortium name="Pathogen Informatics"/>
        </authorList>
    </citation>
    <scope>NUCLEOTIDE SEQUENCE [LARGE SCALE GENOMIC DNA]</scope>
</reference>
<accession>A0A3P7LRM6</accession>
<protein>
    <recommendedName>
        <fullName evidence="5">DNA-directed RNA polymerase III subunit RPC3</fullName>
        <shortName evidence="5">RNA polymerase III subunit C3</shortName>
    </recommendedName>
</protein>
<gene>
    <name evidence="7" type="ORF">SVUK_LOCUS16770</name>
</gene>
<dbReference type="Gene3D" id="6.10.140.1450">
    <property type="match status" value="1"/>
</dbReference>
<evidence type="ECO:0000256" key="3">
    <source>
        <dbReference type="ARBA" id="ARBA00023163"/>
    </source>
</evidence>
<evidence type="ECO:0000313" key="7">
    <source>
        <dbReference type="EMBL" id="VDM81772.1"/>
    </source>
</evidence>
<dbReference type="InterPro" id="IPR039748">
    <property type="entry name" value="RPC3"/>
</dbReference>
<dbReference type="GO" id="GO:0003697">
    <property type="term" value="F:single-stranded DNA binding"/>
    <property type="evidence" value="ECO:0007669"/>
    <property type="project" value="UniProtKB-UniRule"/>
</dbReference>
<keyword evidence="3 5" id="KW-0804">Transcription</keyword>
<evidence type="ECO:0000256" key="5">
    <source>
        <dbReference type="RuleBase" id="RU367076"/>
    </source>
</evidence>
<feature type="domain" description="DNA-directed RNA polymerase III subunit RPC3 winged-helix" evidence="6">
    <location>
        <begin position="58"/>
        <end position="140"/>
    </location>
</feature>
<dbReference type="AlphaFoldDB" id="A0A3P7LRM6"/>
<organism evidence="7 8">
    <name type="scientific">Strongylus vulgaris</name>
    <name type="common">Blood worm</name>
    <dbReference type="NCBI Taxonomy" id="40348"/>
    <lineage>
        <taxon>Eukaryota</taxon>
        <taxon>Metazoa</taxon>
        <taxon>Ecdysozoa</taxon>
        <taxon>Nematoda</taxon>
        <taxon>Chromadorea</taxon>
        <taxon>Rhabditida</taxon>
        <taxon>Rhabditina</taxon>
        <taxon>Rhabditomorpha</taxon>
        <taxon>Strongyloidea</taxon>
        <taxon>Strongylidae</taxon>
        <taxon>Strongylus</taxon>
    </lineage>
</organism>
<dbReference type="Pfam" id="PF22536">
    <property type="entry name" value="WHD_POLR3C"/>
    <property type="match status" value="1"/>
</dbReference>
<comment type="subunit">
    <text evidence="5">Component of the RNA polymerase III (Pol III) complex consisting of 17 subunits.</text>
</comment>
<keyword evidence="8" id="KW-1185">Reference proteome</keyword>
<comment type="function">
    <text evidence="5">DNA-dependent RNA polymerase catalyzes the transcription of DNA into RNA using the four ribonucleoside triphosphates as substrates. Specific core component of RNA polymerase III which synthesizes small RNAs, such as 5S rRNA and tRNAs.</text>
</comment>
<dbReference type="InterPro" id="IPR055207">
    <property type="entry name" value="POLR3C_WHD"/>
</dbReference>
<comment type="subcellular location">
    <subcellularLocation>
        <location evidence="1 5">Nucleus</location>
    </subcellularLocation>
</comment>
<dbReference type="PANTHER" id="PTHR12949:SF0">
    <property type="entry name" value="DNA-DIRECTED RNA POLYMERASE III SUBUNIT RPC3"/>
    <property type="match status" value="1"/>
</dbReference>
<proteinExistence type="inferred from homology"/>
<dbReference type="PANTHER" id="PTHR12949">
    <property type="entry name" value="RNA POLYMERASE III DNA DIRECTED -RELATED"/>
    <property type="match status" value="1"/>
</dbReference>
<evidence type="ECO:0000259" key="6">
    <source>
        <dbReference type="Pfam" id="PF22536"/>
    </source>
</evidence>
<dbReference type="FunFam" id="1.10.10.10:FF:000420">
    <property type="entry name" value="RNA polymerase III subunit, putative"/>
    <property type="match status" value="1"/>
</dbReference>
<dbReference type="OrthoDB" id="272392at2759"/>
<sequence length="254" mass="29753">MRCVKENELELERPDVEKALRVLVDESHGVVRRSGDSGGGLFVIDFERAAEQICQFHIESLIREQLESRAVRIFRLLQQRGHLEEDQIEKLTMMNGKETRELLYAMLEEGYISTKVAIVAEPIGRTNDFAPARTFVLYFVDMPQTVRGLVEYTCKMLRNIILRRSFEAKEHRQLTDRQVKMESIIETISADEALDEETRKQQIAEVEEMYMSTADRTILERYRRAQTMLNAAETECERALFAFRLYLEFSLRRC</sequence>
<evidence type="ECO:0000256" key="2">
    <source>
        <dbReference type="ARBA" id="ARBA00022478"/>
    </source>
</evidence>
<dbReference type="GO" id="GO:0005666">
    <property type="term" value="C:RNA polymerase III complex"/>
    <property type="evidence" value="ECO:0007669"/>
    <property type="project" value="UniProtKB-UniRule"/>
</dbReference>
<evidence type="ECO:0000256" key="4">
    <source>
        <dbReference type="ARBA" id="ARBA00023242"/>
    </source>
</evidence>
<dbReference type="Gene3D" id="1.10.10.10">
    <property type="entry name" value="Winged helix-like DNA-binding domain superfamily/Winged helix DNA-binding domain"/>
    <property type="match status" value="1"/>
</dbReference>
<keyword evidence="2 5" id="KW-0240">DNA-directed RNA polymerase</keyword>
<dbReference type="EMBL" id="UYYB01114469">
    <property type="protein sequence ID" value="VDM81772.1"/>
    <property type="molecule type" value="Genomic_DNA"/>
</dbReference>
<comment type="similarity">
    <text evidence="5">Belongs to the eukaryotic RPC3/POLR3C RNA polymerase subunit family.</text>
</comment>
<dbReference type="Proteomes" id="UP000270094">
    <property type="component" value="Unassembled WGS sequence"/>
</dbReference>
<evidence type="ECO:0000256" key="1">
    <source>
        <dbReference type="ARBA" id="ARBA00004123"/>
    </source>
</evidence>
<evidence type="ECO:0000313" key="8">
    <source>
        <dbReference type="Proteomes" id="UP000270094"/>
    </source>
</evidence>